<gene>
    <name evidence="1" type="ORF">IDJ77_13420</name>
</gene>
<dbReference type="InterPro" id="IPR045944">
    <property type="entry name" value="DUF6364"/>
</dbReference>
<organism evidence="1 2">
    <name type="scientific">Mucilaginibacter pankratovii</name>
    <dbReference type="NCBI Taxonomy" id="2772110"/>
    <lineage>
        <taxon>Bacteria</taxon>
        <taxon>Pseudomonadati</taxon>
        <taxon>Bacteroidota</taxon>
        <taxon>Sphingobacteriia</taxon>
        <taxon>Sphingobacteriales</taxon>
        <taxon>Sphingobacteriaceae</taxon>
        <taxon>Mucilaginibacter</taxon>
    </lineage>
</organism>
<sequence>MESIKLTLSVKSASLPAIKKYAKEKHTSVSKLVQDFFDEIVEKDKKEDPLLERLKNIELSDDIKALTGVLKGKYPDDMDYKDMKYEYLKDRYGL</sequence>
<accession>A0ABR7WR74</accession>
<dbReference type="RefSeq" id="WP_191189475.1">
    <property type="nucleotide sequence ID" value="NZ_JACWMY010000006.1"/>
</dbReference>
<dbReference type="EMBL" id="JACWMY010000006">
    <property type="protein sequence ID" value="MBD1364815.1"/>
    <property type="molecule type" value="Genomic_DNA"/>
</dbReference>
<name>A0ABR7WR74_9SPHI</name>
<comment type="caution">
    <text evidence="1">The sequence shown here is derived from an EMBL/GenBank/DDBJ whole genome shotgun (WGS) entry which is preliminary data.</text>
</comment>
<evidence type="ECO:0000313" key="2">
    <source>
        <dbReference type="Proteomes" id="UP000606600"/>
    </source>
</evidence>
<protein>
    <submittedName>
        <fullName evidence="1">Uncharacterized protein</fullName>
    </submittedName>
</protein>
<proteinExistence type="predicted"/>
<dbReference type="Pfam" id="PF19891">
    <property type="entry name" value="DUF6364"/>
    <property type="match status" value="1"/>
</dbReference>
<reference evidence="1 2" key="1">
    <citation type="submission" date="2020-09" db="EMBL/GenBank/DDBJ databases">
        <title>Novel species of Mucilaginibacter isolated from a glacier on the Tibetan Plateau.</title>
        <authorList>
            <person name="Liu Q."/>
            <person name="Xin Y.-H."/>
        </authorList>
    </citation>
    <scope>NUCLEOTIDE SEQUENCE [LARGE SCALE GENOMIC DNA]</scope>
    <source>
        <strain evidence="1 2">ZT4R22</strain>
    </source>
</reference>
<evidence type="ECO:0000313" key="1">
    <source>
        <dbReference type="EMBL" id="MBD1364815.1"/>
    </source>
</evidence>
<keyword evidence="2" id="KW-1185">Reference proteome</keyword>
<dbReference type="Proteomes" id="UP000606600">
    <property type="component" value="Unassembled WGS sequence"/>
</dbReference>